<comment type="caution">
    <text evidence="17">The sequence shown here is derived from an EMBL/GenBank/DDBJ whole genome shotgun (WGS) entry which is preliminary data.</text>
</comment>
<feature type="binding site" description="in other chain" evidence="11">
    <location>
        <position position="281"/>
    </location>
    <ligand>
        <name>L-methionine</name>
        <dbReference type="ChEBI" id="CHEBI:57844"/>
        <note>ligand shared between two neighboring subunits</note>
    </ligand>
</feature>
<dbReference type="NCBIfam" id="TIGR01034">
    <property type="entry name" value="metK"/>
    <property type="match status" value="1"/>
</dbReference>
<feature type="binding site" evidence="11">
    <location>
        <position position="250"/>
    </location>
    <ligand>
        <name>ATP</name>
        <dbReference type="ChEBI" id="CHEBI:30616"/>
        <note>ligand shared between two neighboring subunits</note>
    </ligand>
</feature>
<dbReference type="EMBL" id="SLUP01000005">
    <property type="protein sequence ID" value="TCL65514.1"/>
    <property type="molecule type" value="Genomic_DNA"/>
</dbReference>
<feature type="binding site" description="in other chain" evidence="11">
    <location>
        <position position="14"/>
    </location>
    <ligand>
        <name>ATP</name>
        <dbReference type="ChEBI" id="CHEBI:30616"/>
        <note>ligand shared between two neighboring subunits</note>
    </ligand>
</feature>
<evidence type="ECO:0000256" key="7">
    <source>
        <dbReference type="ARBA" id="ARBA00022741"/>
    </source>
</evidence>
<keyword evidence="8 11" id="KW-0067">ATP-binding</keyword>
<feature type="binding site" evidence="11">
    <location>
        <position position="250"/>
    </location>
    <ligand>
        <name>L-methionine</name>
        <dbReference type="ChEBI" id="CHEBI:57844"/>
        <note>ligand shared between two neighboring subunits</note>
    </ligand>
</feature>
<evidence type="ECO:0000313" key="17">
    <source>
        <dbReference type="EMBL" id="TCL65514.1"/>
    </source>
</evidence>
<evidence type="ECO:0000259" key="15">
    <source>
        <dbReference type="Pfam" id="PF02772"/>
    </source>
</evidence>
<evidence type="ECO:0000256" key="8">
    <source>
        <dbReference type="ARBA" id="ARBA00022840"/>
    </source>
</evidence>
<dbReference type="AlphaFoldDB" id="A0A4R1RHI9"/>
<keyword evidence="4 11" id="KW-0554">One-carbon metabolism</keyword>
<dbReference type="Pfam" id="PF02773">
    <property type="entry name" value="S-AdoMet_synt_C"/>
    <property type="match status" value="1"/>
</dbReference>
<comment type="cofactor">
    <cofactor evidence="11">
        <name>Mg(2+)</name>
        <dbReference type="ChEBI" id="CHEBI:18420"/>
    </cofactor>
    <text evidence="11">Binds 2 divalent ions per subunit.</text>
</comment>
<dbReference type="CDD" id="cd18079">
    <property type="entry name" value="S-AdoMet_synt"/>
    <property type="match status" value="1"/>
</dbReference>
<proteinExistence type="inferred from homology"/>
<evidence type="ECO:0000256" key="4">
    <source>
        <dbReference type="ARBA" id="ARBA00022563"/>
    </source>
</evidence>
<evidence type="ECO:0000256" key="12">
    <source>
        <dbReference type="RuleBase" id="RU000542"/>
    </source>
</evidence>
<dbReference type="RefSeq" id="WP_132217927.1">
    <property type="nucleotide sequence ID" value="NZ_OX156936.1"/>
</dbReference>
<feature type="binding site" description="in other chain" evidence="11">
    <location>
        <begin position="164"/>
        <end position="166"/>
    </location>
    <ligand>
        <name>ATP</name>
        <dbReference type="ChEBI" id="CHEBI:30616"/>
        <note>ligand shared between two neighboring subunits</note>
    </ligand>
</feature>
<feature type="binding site" evidence="11">
    <location>
        <position position="273"/>
    </location>
    <ligand>
        <name>ATP</name>
        <dbReference type="ChEBI" id="CHEBI:30616"/>
        <note>ligand shared between two neighboring subunits</note>
    </ligand>
</feature>
<dbReference type="PIRSF" id="PIRSF000497">
    <property type="entry name" value="MAT"/>
    <property type="match status" value="1"/>
</dbReference>
<comment type="function">
    <text evidence="11">Catalyzes the formation of S-adenosylmethionine (AdoMet) from methionine and ATP. The overall synthetic reaction is composed of two sequential steps, AdoMet formation and the subsequent tripolyphosphate hydrolysis which occurs prior to release of AdoMet from the enzyme.</text>
</comment>
<feature type="domain" description="S-adenosylmethionine synthetase N-terminal" evidence="14">
    <location>
        <begin position="3"/>
        <end position="99"/>
    </location>
</feature>
<feature type="binding site" description="in other chain" evidence="11">
    <location>
        <position position="98"/>
    </location>
    <ligand>
        <name>L-methionine</name>
        <dbReference type="ChEBI" id="CHEBI:57844"/>
        <note>ligand shared between two neighboring subunits</note>
    </ligand>
</feature>
<dbReference type="Proteomes" id="UP000295455">
    <property type="component" value="Unassembled WGS sequence"/>
</dbReference>
<name>A0A4R1RHI9_9FLAO</name>
<reference evidence="17 18" key="1">
    <citation type="submission" date="2019-03" db="EMBL/GenBank/DDBJ databases">
        <title>Genomic Encyclopedia of Type Strains, Phase IV (KMG-IV): sequencing the most valuable type-strain genomes for metagenomic binning, comparative biology and taxonomic classification.</title>
        <authorList>
            <person name="Goeker M."/>
        </authorList>
    </citation>
    <scope>NUCLEOTIDE SEQUENCE [LARGE SCALE GENOMIC DNA]</scope>
    <source>
        <strain evidence="17 18">DSM 18792</strain>
    </source>
</reference>
<keyword evidence="5 11" id="KW-0808">Transferase</keyword>
<keyword evidence="10 11" id="KW-0630">Potassium</keyword>
<feature type="binding site" description="in other chain" evidence="11">
    <location>
        <begin position="256"/>
        <end position="257"/>
    </location>
    <ligand>
        <name>ATP</name>
        <dbReference type="ChEBI" id="CHEBI:30616"/>
        <note>ligand shared between two neighboring subunits</note>
    </ligand>
</feature>
<evidence type="ECO:0000256" key="10">
    <source>
        <dbReference type="ARBA" id="ARBA00022958"/>
    </source>
</evidence>
<evidence type="ECO:0000256" key="1">
    <source>
        <dbReference type="ARBA" id="ARBA00005224"/>
    </source>
</evidence>
<dbReference type="PANTHER" id="PTHR11964">
    <property type="entry name" value="S-ADENOSYLMETHIONINE SYNTHETASE"/>
    <property type="match status" value="1"/>
</dbReference>
<dbReference type="EC" id="2.5.1.6" evidence="11"/>
<dbReference type="PROSITE" id="PS00377">
    <property type="entry name" value="ADOMET_SYNTHASE_2"/>
    <property type="match status" value="1"/>
</dbReference>
<dbReference type="InterPro" id="IPR022630">
    <property type="entry name" value="S-AdoMet_synt_C"/>
</dbReference>
<comment type="subunit">
    <text evidence="11">Homotetramer; dimer of dimers.</text>
</comment>
<organism evidence="17 18">
    <name type="scientific">Mariniflexile fucanivorans</name>
    <dbReference type="NCBI Taxonomy" id="264023"/>
    <lineage>
        <taxon>Bacteria</taxon>
        <taxon>Pseudomonadati</taxon>
        <taxon>Bacteroidota</taxon>
        <taxon>Flavobacteriia</taxon>
        <taxon>Flavobacteriales</taxon>
        <taxon>Flavobacteriaceae</taxon>
        <taxon>Mariniflexile</taxon>
    </lineage>
</organism>
<protein>
    <recommendedName>
        <fullName evidence="11">S-adenosylmethionine synthase</fullName>
        <shortName evidence="11">AdoMet synthase</shortName>
        <ecNumber evidence="11">2.5.1.6</ecNumber>
    </recommendedName>
    <alternativeName>
        <fullName evidence="11">MAT</fullName>
    </alternativeName>
    <alternativeName>
        <fullName evidence="11">Methionine adenosyltransferase</fullName>
    </alternativeName>
</protein>
<dbReference type="PROSITE" id="PS00376">
    <property type="entry name" value="ADOMET_SYNTHASE_1"/>
    <property type="match status" value="1"/>
</dbReference>
<dbReference type="GO" id="GO:0000287">
    <property type="term" value="F:magnesium ion binding"/>
    <property type="evidence" value="ECO:0007669"/>
    <property type="project" value="UniProtKB-UniRule"/>
</dbReference>
<dbReference type="InterPro" id="IPR022629">
    <property type="entry name" value="S-AdoMet_synt_central"/>
</dbReference>
<comment type="similarity">
    <text evidence="2 11 13">Belongs to the AdoMet synthase family.</text>
</comment>
<comment type="pathway">
    <text evidence="1 11">Amino-acid biosynthesis; S-adenosyl-L-methionine biosynthesis; S-adenosyl-L-methionine from L-methionine: step 1/1.</text>
</comment>
<comment type="catalytic activity">
    <reaction evidence="11">
        <text>L-methionine + ATP + H2O = S-adenosyl-L-methionine + phosphate + diphosphate</text>
        <dbReference type="Rhea" id="RHEA:21080"/>
        <dbReference type="ChEBI" id="CHEBI:15377"/>
        <dbReference type="ChEBI" id="CHEBI:30616"/>
        <dbReference type="ChEBI" id="CHEBI:33019"/>
        <dbReference type="ChEBI" id="CHEBI:43474"/>
        <dbReference type="ChEBI" id="CHEBI:57844"/>
        <dbReference type="ChEBI" id="CHEBI:59789"/>
        <dbReference type="EC" id="2.5.1.6"/>
    </reaction>
</comment>
<keyword evidence="7 11" id="KW-0547">Nucleotide-binding</keyword>
<dbReference type="GO" id="GO:0004478">
    <property type="term" value="F:methionine adenosyltransferase activity"/>
    <property type="evidence" value="ECO:0007669"/>
    <property type="project" value="UniProtKB-UniRule"/>
</dbReference>
<evidence type="ECO:0000259" key="16">
    <source>
        <dbReference type="Pfam" id="PF02773"/>
    </source>
</evidence>
<dbReference type="Gene3D" id="3.30.300.10">
    <property type="match status" value="3"/>
</dbReference>
<evidence type="ECO:0000259" key="14">
    <source>
        <dbReference type="Pfam" id="PF00438"/>
    </source>
</evidence>
<feature type="binding site" evidence="11">
    <location>
        <position position="16"/>
    </location>
    <ligand>
        <name>Mg(2+)</name>
        <dbReference type="ChEBI" id="CHEBI:18420"/>
    </ligand>
</feature>
<dbReference type="GO" id="GO:0005737">
    <property type="term" value="C:cytoplasm"/>
    <property type="evidence" value="ECO:0007669"/>
    <property type="project" value="UniProtKB-SubCell"/>
</dbReference>
<evidence type="ECO:0000256" key="2">
    <source>
        <dbReference type="ARBA" id="ARBA00009685"/>
    </source>
</evidence>
<evidence type="ECO:0000256" key="5">
    <source>
        <dbReference type="ARBA" id="ARBA00022679"/>
    </source>
</evidence>
<dbReference type="HAMAP" id="MF_00086">
    <property type="entry name" value="S_AdoMet_synth1"/>
    <property type="match status" value="1"/>
</dbReference>
<feature type="binding site" description="in other chain" evidence="11">
    <location>
        <position position="55"/>
    </location>
    <ligand>
        <name>L-methionine</name>
        <dbReference type="ChEBI" id="CHEBI:57844"/>
        <note>ligand shared between two neighboring subunits</note>
    </ligand>
</feature>
<dbReference type="Pfam" id="PF00438">
    <property type="entry name" value="S-AdoMet_synt_N"/>
    <property type="match status" value="1"/>
</dbReference>
<feature type="region of interest" description="Flexible loop" evidence="11">
    <location>
        <begin position="98"/>
        <end position="108"/>
    </location>
</feature>
<dbReference type="FunFam" id="3.30.300.10:FF:000020">
    <property type="entry name" value="S-adenosylmethionine synthase"/>
    <property type="match status" value="1"/>
</dbReference>
<evidence type="ECO:0000256" key="11">
    <source>
        <dbReference type="HAMAP-Rule" id="MF_00086"/>
    </source>
</evidence>
<evidence type="ECO:0000256" key="3">
    <source>
        <dbReference type="ARBA" id="ARBA00022490"/>
    </source>
</evidence>
<dbReference type="OrthoDB" id="9801686at2"/>
<sequence>MAYLFTSESVSEGHPDKVADQISDALIDNFLAFDKESKVACETLVTTGQVILAGEVKSTTYLDVQKIARDTINKIGYTKGEYMFDGNSCGVLSAIHEQSDDINRGVDRASKEQQGAGDQGMMFGYATNETENFMPLALDLSHRILIELAELRRENKDITYLRPDSKSQVTIEYSDDNIPQRIDAIVISTQHDDFGDDDTMLAKIRKDIVDILIPRVAAKLPEGIQALFNSDIKYHINPTGKFVIGGPHGDTGLTGRKIIVDTYGGKGAHGGGAFSGKDPSKVDRSAAYATRHIAKNLVAAGVADEVLVQVSYAIGVVEPMGIFINTYGTCPFNLTDGEIATIVSKIFDMRPFAIEERLKLRAPIYSETAAYGHMGRVNETVTKTFNQPNGESITLDVELFTWEKLDYVDKVKAAFSL</sequence>
<dbReference type="InterPro" id="IPR002133">
    <property type="entry name" value="S-AdoMet_synthetase"/>
</dbReference>
<feature type="domain" description="S-adenosylmethionine synthetase C-terminal" evidence="16">
    <location>
        <begin position="244"/>
        <end position="378"/>
    </location>
</feature>
<feature type="binding site" evidence="11">
    <location>
        <position position="277"/>
    </location>
    <ligand>
        <name>ATP</name>
        <dbReference type="ChEBI" id="CHEBI:30616"/>
        <note>ligand shared between two neighboring subunits</note>
    </ligand>
</feature>
<dbReference type="GO" id="GO:0006556">
    <property type="term" value="P:S-adenosylmethionine biosynthetic process"/>
    <property type="evidence" value="ECO:0007669"/>
    <property type="project" value="UniProtKB-UniRule"/>
</dbReference>
<dbReference type="InterPro" id="IPR022636">
    <property type="entry name" value="S-AdoMet_synthetase_sfam"/>
</dbReference>
<feature type="binding site" evidence="11">
    <location>
        <position position="42"/>
    </location>
    <ligand>
        <name>K(+)</name>
        <dbReference type="ChEBI" id="CHEBI:29103"/>
    </ligand>
</feature>
<dbReference type="UniPathway" id="UPA00315">
    <property type="reaction ID" value="UER00080"/>
</dbReference>
<feature type="binding site" description="in other chain" evidence="11">
    <location>
        <begin position="241"/>
        <end position="242"/>
    </location>
    <ligand>
        <name>ATP</name>
        <dbReference type="ChEBI" id="CHEBI:30616"/>
        <note>ligand shared between two neighboring subunits</note>
    </ligand>
</feature>
<accession>A0A4R1RHI9</accession>
<gene>
    <name evidence="11" type="primary">metK</name>
    <name evidence="17" type="ORF">EV196_105175</name>
</gene>
<evidence type="ECO:0000256" key="13">
    <source>
        <dbReference type="RuleBase" id="RU004462"/>
    </source>
</evidence>
<evidence type="ECO:0000313" key="18">
    <source>
        <dbReference type="Proteomes" id="UP000295455"/>
    </source>
</evidence>
<comment type="cofactor">
    <cofactor evidence="11">
        <name>K(+)</name>
        <dbReference type="ChEBI" id="CHEBI:29103"/>
    </cofactor>
    <text evidence="11">Binds 1 potassium ion per subunit.</text>
</comment>
<evidence type="ECO:0000256" key="9">
    <source>
        <dbReference type="ARBA" id="ARBA00022842"/>
    </source>
</evidence>
<dbReference type="Pfam" id="PF02772">
    <property type="entry name" value="S-AdoMet_synt_M"/>
    <property type="match status" value="1"/>
</dbReference>
<keyword evidence="3 11" id="KW-0963">Cytoplasm</keyword>
<keyword evidence="18" id="KW-1185">Reference proteome</keyword>
<dbReference type="InterPro" id="IPR022631">
    <property type="entry name" value="ADOMET_SYNTHASE_CS"/>
</dbReference>
<dbReference type="InterPro" id="IPR022628">
    <property type="entry name" value="S-AdoMet_synt_N"/>
</dbReference>
<evidence type="ECO:0000256" key="6">
    <source>
        <dbReference type="ARBA" id="ARBA00022723"/>
    </source>
</evidence>
<dbReference type="GO" id="GO:0005524">
    <property type="term" value="F:ATP binding"/>
    <property type="evidence" value="ECO:0007669"/>
    <property type="project" value="UniProtKB-UniRule"/>
</dbReference>
<dbReference type="GO" id="GO:0006730">
    <property type="term" value="P:one-carbon metabolic process"/>
    <property type="evidence" value="ECO:0007669"/>
    <property type="project" value="UniProtKB-KW"/>
</dbReference>
<keyword evidence="6 11" id="KW-0479">Metal-binding</keyword>
<dbReference type="SUPFAM" id="SSF55973">
    <property type="entry name" value="S-adenosylmethionine synthetase"/>
    <property type="match status" value="3"/>
</dbReference>
<keyword evidence="9 11" id="KW-0460">Magnesium</keyword>
<feature type="domain" description="S-adenosylmethionine synthetase central" evidence="15">
    <location>
        <begin position="113"/>
        <end position="242"/>
    </location>
</feature>
<comment type="subcellular location">
    <subcellularLocation>
        <location evidence="11 12">Cytoplasm</location>
    </subcellularLocation>
</comment>